<evidence type="ECO:0000313" key="2">
    <source>
        <dbReference type="EMBL" id="SDI72910.1"/>
    </source>
</evidence>
<protein>
    <submittedName>
        <fullName evidence="2">Putative amidase domain-containing protein</fullName>
    </submittedName>
</protein>
<reference evidence="2 3" key="1">
    <citation type="submission" date="2016-10" db="EMBL/GenBank/DDBJ databases">
        <authorList>
            <person name="de Groot N.N."/>
        </authorList>
    </citation>
    <scope>NUCLEOTIDE SEQUENCE [LARGE SCALE GENOMIC DNA]</scope>
    <source>
        <strain evidence="3">P4B,CCM 7963,CECT 7998,DSM 25260,IBRC-M 10614,KCTC 13821</strain>
    </source>
</reference>
<dbReference type="PANTHER" id="PTHR40032">
    <property type="entry name" value="EXPORTED PROTEIN-RELATED"/>
    <property type="match status" value="1"/>
</dbReference>
<sequence length="295" mass="34961">MRRNWDKALYSHIQEWINFQLGNVQTRPKKLAPQEIEMLYRFRQSLQTRGAALLKMNASVHPYRVQKSGKQENITYQLFYTRLYKIGEKYHLEEHLLKRFAKTHDGNIIIDQLIHEESPVEPEWNTTNEEEEDKRSFEYDRRAAVQYAERWWNDYNPEYKKFTNNCTNFISQCLRAGKAPMRGMPNRGRGWWYGKSNWSYSWAVAHSFRWYLSGSTSGLTAVEAEDIKDLGLGDVICYDFNGDGNWQHSTIVTGFDGNNEPLVNAQTENSRARYWKYEDSTAWTPNIKYKFFRIG</sequence>
<dbReference type="EMBL" id="FNDU01000011">
    <property type="protein sequence ID" value="SDI72910.1"/>
    <property type="molecule type" value="Genomic_DNA"/>
</dbReference>
<feature type="domain" description="Putative amidase" evidence="1">
    <location>
        <begin position="138"/>
        <end position="291"/>
    </location>
</feature>
<evidence type="ECO:0000313" key="3">
    <source>
        <dbReference type="Proteomes" id="UP000199017"/>
    </source>
</evidence>
<dbReference type="InterPro" id="IPR024301">
    <property type="entry name" value="Amidase_6"/>
</dbReference>
<evidence type="ECO:0000259" key="1">
    <source>
        <dbReference type="Pfam" id="PF12671"/>
    </source>
</evidence>
<gene>
    <name evidence="2" type="ORF">SAMN05216352_11128</name>
</gene>
<keyword evidence="3" id="KW-1185">Reference proteome</keyword>
<dbReference type="AlphaFoldDB" id="A0A1G8MZY5"/>
<dbReference type="Pfam" id="PF12671">
    <property type="entry name" value="Amidase_6"/>
    <property type="match status" value="1"/>
</dbReference>
<organism evidence="2 3">
    <name type="scientific">Alteribacillus bidgolensis</name>
    <dbReference type="NCBI Taxonomy" id="930129"/>
    <lineage>
        <taxon>Bacteria</taxon>
        <taxon>Bacillati</taxon>
        <taxon>Bacillota</taxon>
        <taxon>Bacilli</taxon>
        <taxon>Bacillales</taxon>
        <taxon>Bacillaceae</taxon>
        <taxon>Alteribacillus</taxon>
    </lineage>
</organism>
<dbReference type="STRING" id="930129.SAMN05216352_11128"/>
<name>A0A1G8MZY5_9BACI</name>
<dbReference type="Proteomes" id="UP000199017">
    <property type="component" value="Unassembled WGS sequence"/>
</dbReference>
<dbReference type="PANTHER" id="PTHR40032:SF1">
    <property type="entry name" value="EXPORTED PROTEIN"/>
    <property type="match status" value="1"/>
</dbReference>
<accession>A0A1G8MZY5</accession>
<dbReference type="RefSeq" id="WP_245917729.1">
    <property type="nucleotide sequence ID" value="NZ_FNDU01000011.1"/>
</dbReference>
<proteinExistence type="predicted"/>